<proteinExistence type="inferred from homology"/>
<comment type="caution">
    <text evidence="4">The sequence shown here is derived from an EMBL/GenBank/DDBJ whole genome shotgun (WGS) entry which is preliminary data.</text>
</comment>
<dbReference type="InterPro" id="IPR002347">
    <property type="entry name" value="SDR_fam"/>
</dbReference>
<dbReference type="SUPFAM" id="SSF51735">
    <property type="entry name" value="NAD(P)-binding Rossmann-fold domains"/>
    <property type="match status" value="1"/>
</dbReference>
<accession>I0KZQ9</accession>
<dbReference type="PRINTS" id="PR00081">
    <property type="entry name" value="GDHRDH"/>
</dbReference>
<dbReference type="PANTHER" id="PTHR43008:SF4">
    <property type="entry name" value="CHAIN DEHYDROGENASE, PUTATIVE (AFU_ORTHOLOGUE AFUA_4G08710)-RELATED"/>
    <property type="match status" value="1"/>
</dbReference>
<dbReference type="Proteomes" id="UP000003448">
    <property type="component" value="Unassembled WGS sequence"/>
</dbReference>
<evidence type="ECO:0000313" key="5">
    <source>
        <dbReference type="Proteomes" id="UP000003448"/>
    </source>
</evidence>
<dbReference type="InterPro" id="IPR036291">
    <property type="entry name" value="NAD(P)-bd_dom_sf"/>
</dbReference>
<sequence length="246" mass="25587">MSYWSDRKVLVVGASRGLGRGVTEAFLTAGATVTALSRDTAPLATLAEGHANLSLVDADATDPASLDVLRRNPPDVLALVAGASPELRPLTEQTWETFSTPWNTDVRIAFLWLREVLRQPLGPGSRVIVTSSGAALKGSVLSGGYAGGKATVRFLADYAAQEAARAGLDITFHTVLPQLTPETGLGRAAVDAYAERAGVTPETFVEPMRPVLTPEAAGAAFLRLGGDPHPSGAAHLLSGAGLTRLP</sequence>
<protein>
    <submittedName>
        <fullName evidence="4">Short-chain dehydrogenase/reductase SDR</fullName>
    </submittedName>
</protein>
<evidence type="ECO:0000256" key="1">
    <source>
        <dbReference type="ARBA" id="ARBA00006484"/>
    </source>
</evidence>
<dbReference type="Pfam" id="PF00106">
    <property type="entry name" value="adh_short"/>
    <property type="match status" value="1"/>
</dbReference>
<dbReference type="EMBL" id="CAIE01000017">
    <property type="protein sequence ID" value="CCH17056.1"/>
    <property type="molecule type" value="Genomic_DNA"/>
</dbReference>
<organism evidence="4 5">
    <name type="scientific">Micromonospora lupini str. Lupac 08</name>
    <dbReference type="NCBI Taxonomy" id="1150864"/>
    <lineage>
        <taxon>Bacteria</taxon>
        <taxon>Bacillati</taxon>
        <taxon>Actinomycetota</taxon>
        <taxon>Actinomycetes</taxon>
        <taxon>Micromonosporales</taxon>
        <taxon>Micromonosporaceae</taxon>
        <taxon>Micromonospora</taxon>
    </lineage>
</organism>
<feature type="domain" description="Ketoreductase" evidence="3">
    <location>
        <begin position="7"/>
        <end position="182"/>
    </location>
</feature>
<keyword evidence="5" id="KW-1185">Reference proteome</keyword>
<dbReference type="InterPro" id="IPR057326">
    <property type="entry name" value="KR_dom"/>
</dbReference>
<dbReference type="AlphaFoldDB" id="I0KZQ9"/>
<dbReference type="Gene3D" id="3.40.50.720">
    <property type="entry name" value="NAD(P)-binding Rossmann-like Domain"/>
    <property type="match status" value="1"/>
</dbReference>
<dbReference type="GO" id="GO:0050664">
    <property type="term" value="F:oxidoreductase activity, acting on NAD(P)H, oxygen as acceptor"/>
    <property type="evidence" value="ECO:0007669"/>
    <property type="project" value="TreeGrafter"/>
</dbReference>
<dbReference type="PANTHER" id="PTHR43008">
    <property type="entry name" value="BENZIL REDUCTASE"/>
    <property type="match status" value="1"/>
</dbReference>
<evidence type="ECO:0000313" key="4">
    <source>
        <dbReference type="EMBL" id="CCH17056.1"/>
    </source>
</evidence>
<reference evidence="5" key="1">
    <citation type="journal article" date="2012" name="J. Bacteriol.">
        <title>Genome Sequence of Micromonospora lupini Lupac 08, Isolated from Root Nodules of Lupinus angustifolius.</title>
        <authorList>
            <person name="Alonso-Vega P."/>
            <person name="Normand P."/>
            <person name="Bacigalupe R."/>
            <person name="Pujic P."/>
            <person name="Lajus A."/>
            <person name="Vallenet D."/>
            <person name="Carro L."/>
            <person name="Coll P."/>
            <person name="Trujillo M.E."/>
        </authorList>
    </citation>
    <scope>NUCLEOTIDE SEQUENCE [LARGE SCALE GENOMIC DNA]</scope>
    <source>
        <strain evidence="5">Lupac 08</strain>
    </source>
</reference>
<name>I0KZQ9_9ACTN</name>
<dbReference type="SMART" id="SM00822">
    <property type="entry name" value="PKS_KR"/>
    <property type="match status" value="1"/>
</dbReference>
<dbReference type="CDD" id="cd05233">
    <property type="entry name" value="SDR_c"/>
    <property type="match status" value="1"/>
</dbReference>
<dbReference type="STRING" id="1150864.MILUP08_41975"/>
<evidence type="ECO:0000259" key="3">
    <source>
        <dbReference type="SMART" id="SM00822"/>
    </source>
</evidence>
<evidence type="ECO:0000256" key="2">
    <source>
        <dbReference type="ARBA" id="ARBA00023002"/>
    </source>
</evidence>
<dbReference type="RefSeq" id="WP_007457443.1">
    <property type="nucleotide sequence ID" value="NZ_HF570108.1"/>
</dbReference>
<dbReference type="eggNOG" id="COG1028">
    <property type="taxonomic scope" value="Bacteria"/>
</dbReference>
<keyword evidence="2" id="KW-0560">Oxidoreductase</keyword>
<comment type="similarity">
    <text evidence="1">Belongs to the short-chain dehydrogenases/reductases (SDR) family.</text>
</comment>
<dbReference type="OrthoDB" id="7211155at2"/>
<gene>
    <name evidence="4" type="ORF">MILUP08_41975</name>
</gene>